<reference evidence="7 8" key="1">
    <citation type="journal article" date="2016" name="Nat. Commun.">
        <title>Thousands of microbial genomes shed light on interconnected biogeochemical processes in an aquifer system.</title>
        <authorList>
            <person name="Anantharaman K."/>
            <person name="Brown C.T."/>
            <person name="Hug L.A."/>
            <person name="Sharon I."/>
            <person name="Castelle C.J."/>
            <person name="Probst A.J."/>
            <person name="Thomas B.C."/>
            <person name="Singh A."/>
            <person name="Wilkins M.J."/>
            <person name="Karaoz U."/>
            <person name="Brodie E.L."/>
            <person name="Williams K.H."/>
            <person name="Hubbard S.S."/>
            <person name="Banfield J.F."/>
        </authorList>
    </citation>
    <scope>NUCLEOTIDE SEQUENCE [LARGE SCALE GENOMIC DNA]</scope>
</reference>
<protein>
    <recommendedName>
        <fullName evidence="4 6">50S ribosomal protein L17</fullName>
    </recommendedName>
</protein>
<evidence type="ECO:0000256" key="1">
    <source>
        <dbReference type="ARBA" id="ARBA00008777"/>
    </source>
</evidence>
<gene>
    <name evidence="7" type="ORF">A3A74_02700</name>
</gene>
<dbReference type="PROSITE" id="PS01167">
    <property type="entry name" value="RIBOSOMAL_L17"/>
    <property type="match status" value="1"/>
</dbReference>
<dbReference type="GO" id="GO:0003735">
    <property type="term" value="F:structural constituent of ribosome"/>
    <property type="evidence" value="ECO:0007669"/>
    <property type="project" value="InterPro"/>
</dbReference>
<keyword evidence="3 5" id="KW-0687">Ribonucleoprotein</keyword>
<dbReference type="InterPro" id="IPR000456">
    <property type="entry name" value="Ribosomal_bL17"/>
</dbReference>
<evidence type="ECO:0000313" key="8">
    <source>
        <dbReference type="Proteomes" id="UP000179270"/>
    </source>
</evidence>
<name>A0A1F7I9P9_9BACT</name>
<dbReference type="GO" id="GO:0022625">
    <property type="term" value="C:cytosolic large ribosomal subunit"/>
    <property type="evidence" value="ECO:0007669"/>
    <property type="project" value="TreeGrafter"/>
</dbReference>
<sequence length="112" mass="12787">MLVRKLVKNFVTHAKIETTLKKAKVLKSVVERLVEKAKKETEANKNYLFKALDDKSLVKRLYKEAGTSFKDKVGGYVRIVRLGIMREDGAETARLEWTRPVIAEKIIVKKAA</sequence>
<organism evidence="7 8">
    <name type="scientific">Candidatus Roizmanbacteria bacterium RIFCSPLOWO2_01_FULL_35_13</name>
    <dbReference type="NCBI Taxonomy" id="1802055"/>
    <lineage>
        <taxon>Bacteria</taxon>
        <taxon>Candidatus Roizmaniibacteriota</taxon>
    </lineage>
</organism>
<evidence type="ECO:0000256" key="6">
    <source>
        <dbReference type="RuleBase" id="RU000661"/>
    </source>
</evidence>
<dbReference type="PANTHER" id="PTHR14413:SF16">
    <property type="entry name" value="LARGE RIBOSOMAL SUBUNIT PROTEIN BL17M"/>
    <property type="match status" value="1"/>
</dbReference>
<dbReference type="STRING" id="1802055.A3A74_02700"/>
<dbReference type="NCBIfam" id="TIGR00059">
    <property type="entry name" value="L17"/>
    <property type="match status" value="1"/>
</dbReference>
<evidence type="ECO:0000256" key="2">
    <source>
        <dbReference type="ARBA" id="ARBA00022980"/>
    </source>
</evidence>
<dbReference type="EMBL" id="MGAF01000037">
    <property type="protein sequence ID" value="OGK40088.1"/>
    <property type="molecule type" value="Genomic_DNA"/>
</dbReference>
<keyword evidence="2 5" id="KW-0689">Ribosomal protein</keyword>
<dbReference type="Pfam" id="PF01196">
    <property type="entry name" value="Ribosomal_L17"/>
    <property type="match status" value="1"/>
</dbReference>
<dbReference type="InterPro" id="IPR047859">
    <property type="entry name" value="Ribosomal_bL17_CS"/>
</dbReference>
<dbReference type="InterPro" id="IPR036373">
    <property type="entry name" value="Ribosomal_bL17_sf"/>
</dbReference>
<evidence type="ECO:0000256" key="4">
    <source>
        <dbReference type="ARBA" id="ARBA00035494"/>
    </source>
</evidence>
<dbReference type="PANTHER" id="PTHR14413">
    <property type="entry name" value="RIBOSOMAL PROTEIN L17"/>
    <property type="match status" value="1"/>
</dbReference>
<dbReference type="Gene3D" id="3.90.1030.10">
    <property type="entry name" value="Ribosomal protein L17"/>
    <property type="match status" value="1"/>
</dbReference>
<comment type="caution">
    <text evidence="7">The sequence shown here is derived from an EMBL/GenBank/DDBJ whole genome shotgun (WGS) entry which is preliminary data.</text>
</comment>
<dbReference type="Proteomes" id="UP000179270">
    <property type="component" value="Unassembled WGS sequence"/>
</dbReference>
<comment type="similarity">
    <text evidence="1 5">Belongs to the bacterial ribosomal protein bL17 family.</text>
</comment>
<evidence type="ECO:0000313" key="7">
    <source>
        <dbReference type="EMBL" id="OGK40088.1"/>
    </source>
</evidence>
<dbReference type="SUPFAM" id="SSF64263">
    <property type="entry name" value="Prokaryotic ribosomal protein L17"/>
    <property type="match status" value="1"/>
</dbReference>
<evidence type="ECO:0000256" key="5">
    <source>
        <dbReference type="RuleBase" id="RU000660"/>
    </source>
</evidence>
<dbReference type="GO" id="GO:0006412">
    <property type="term" value="P:translation"/>
    <property type="evidence" value="ECO:0007669"/>
    <property type="project" value="InterPro"/>
</dbReference>
<proteinExistence type="inferred from homology"/>
<accession>A0A1F7I9P9</accession>
<evidence type="ECO:0000256" key="3">
    <source>
        <dbReference type="ARBA" id="ARBA00023274"/>
    </source>
</evidence>
<dbReference type="AlphaFoldDB" id="A0A1F7I9P9"/>